<keyword evidence="1" id="KW-0472">Membrane</keyword>
<dbReference type="Proteomes" id="UP000010798">
    <property type="component" value="Chromosome"/>
</dbReference>
<name>L0DKL9_SINAD</name>
<keyword evidence="3" id="KW-1185">Reference proteome</keyword>
<feature type="transmembrane region" description="Helical" evidence="1">
    <location>
        <begin position="104"/>
        <end position="126"/>
    </location>
</feature>
<proteinExistence type="predicted"/>
<dbReference type="EMBL" id="CP003364">
    <property type="protein sequence ID" value="AGA29914.1"/>
    <property type="molecule type" value="Genomic_DNA"/>
</dbReference>
<keyword evidence="1" id="KW-0812">Transmembrane</keyword>
<evidence type="ECO:0000313" key="2">
    <source>
        <dbReference type="EMBL" id="AGA29914.1"/>
    </source>
</evidence>
<feature type="transmembrane region" description="Helical" evidence="1">
    <location>
        <begin position="39"/>
        <end position="65"/>
    </location>
</feature>
<accession>L0DKL9</accession>
<dbReference type="STRING" id="886293.Sinac_5786"/>
<gene>
    <name evidence="2" type="ordered locus">Sinac_5786</name>
</gene>
<sequence length="155" mass="17293">MTEKELREALLGLDSTRLNAVPDAHQLTRKVLERDRRRVRFLAVLTIVLWVIAASGILVVLYALLALHPEQRKLARDVERGRVTSAKRERMEQVHWAVIEKTTAVVAISVAVLTLAALGTVFLVFASRGATIRQVNATLLEISEQLKLLKQAGPR</sequence>
<reference evidence="2 3" key="1">
    <citation type="submission" date="2012-02" db="EMBL/GenBank/DDBJ databases">
        <title>Complete sequence of chromosome of Singulisphaera acidiphila DSM 18658.</title>
        <authorList>
            <consortium name="US DOE Joint Genome Institute (JGI-PGF)"/>
            <person name="Lucas S."/>
            <person name="Copeland A."/>
            <person name="Lapidus A."/>
            <person name="Glavina del Rio T."/>
            <person name="Dalin E."/>
            <person name="Tice H."/>
            <person name="Bruce D."/>
            <person name="Goodwin L."/>
            <person name="Pitluck S."/>
            <person name="Peters L."/>
            <person name="Ovchinnikova G."/>
            <person name="Chertkov O."/>
            <person name="Kyrpides N."/>
            <person name="Mavromatis K."/>
            <person name="Ivanova N."/>
            <person name="Brettin T."/>
            <person name="Detter J.C."/>
            <person name="Han C."/>
            <person name="Larimer F."/>
            <person name="Land M."/>
            <person name="Hauser L."/>
            <person name="Markowitz V."/>
            <person name="Cheng J.-F."/>
            <person name="Hugenholtz P."/>
            <person name="Woyke T."/>
            <person name="Wu D."/>
            <person name="Tindall B."/>
            <person name="Pomrenke H."/>
            <person name="Brambilla E."/>
            <person name="Klenk H.-P."/>
            <person name="Eisen J.A."/>
        </authorList>
    </citation>
    <scope>NUCLEOTIDE SEQUENCE [LARGE SCALE GENOMIC DNA]</scope>
    <source>
        <strain evidence="3">ATCC BAA-1392 / DSM 18658 / VKM B-2454 / MOB10</strain>
    </source>
</reference>
<dbReference type="RefSeq" id="WP_015249011.1">
    <property type="nucleotide sequence ID" value="NC_019892.1"/>
</dbReference>
<protein>
    <submittedName>
        <fullName evidence="2">Uncharacterized protein</fullName>
    </submittedName>
</protein>
<evidence type="ECO:0000256" key="1">
    <source>
        <dbReference type="SAM" id="Phobius"/>
    </source>
</evidence>
<dbReference type="AlphaFoldDB" id="L0DKL9"/>
<keyword evidence="1" id="KW-1133">Transmembrane helix</keyword>
<dbReference type="HOGENOM" id="CLU_1694344_0_0_0"/>
<dbReference type="KEGG" id="saci:Sinac_5786"/>
<organism evidence="2 3">
    <name type="scientific">Singulisphaera acidiphila (strain ATCC BAA-1392 / DSM 18658 / VKM B-2454 / MOB10)</name>
    <dbReference type="NCBI Taxonomy" id="886293"/>
    <lineage>
        <taxon>Bacteria</taxon>
        <taxon>Pseudomonadati</taxon>
        <taxon>Planctomycetota</taxon>
        <taxon>Planctomycetia</taxon>
        <taxon>Isosphaerales</taxon>
        <taxon>Isosphaeraceae</taxon>
        <taxon>Singulisphaera</taxon>
    </lineage>
</organism>
<evidence type="ECO:0000313" key="3">
    <source>
        <dbReference type="Proteomes" id="UP000010798"/>
    </source>
</evidence>